<dbReference type="InterPro" id="IPR055365">
    <property type="entry name" value="PH_SunI-like"/>
</dbReference>
<evidence type="ECO:0000259" key="1">
    <source>
        <dbReference type="Pfam" id="PF23491"/>
    </source>
</evidence>
<feature type="domain" description="Sublancin immunity protein SunI-like PH" evidence="1">
    <location>
        <begin position="4"/>
        <end position="85"/>
    </location>
</feature>
<sequence>MFTLGINVKKTKEELIIKWQFAKINIPLKEIIEITEDDTYAGEKNNAVRIGSPYGTTNRILIKTQTQDYILFTTNKSKILNEINS</sequence>
<gene>
    <name evidence="2" type="ORF">BLX06_27590</name>
</gene>
<dbReference type="EMBL" id="MUAU01000152">
    <property type="protein sequence ID" value="OOR71965.1"/>
    <property type="molecule type" value="Genomic_DNA"/>
</dbReference>
<organism evidence="2 3">
    <name type="scientific">Bacillus cereus</name>
    <dbReference type="NCBI Taxonomy" id="1396"/>
    <lineage>
        <taxon>Bacteria</taxon>
        <taxon>Bacillati</taxon>
        <taxon>Bacillota</taxon>
        <taxon>Bacilli</taxon>
        <taxon>Bacillales</taxon>
        <taxon>Bacillaceae</taxon>
        <taxon>Bacillus</taxon>
        <taxon>Bacillus cereus group</taxon>
    </lineage>
</organism>
<accession>A0A9X6B609</accession>
<dbReference type="AlphaFoldDB" id="A0A9X6B609"/>
<name>A0A9X6B609_BACCE</name>
<dbReference type="Proteomes" id="UP000190641">
    <property type="component" value="Unassembled WGS sequence"/>
</dbReference>
<proteinExistence type="predicted"/>
<evidence type="ECO:0000313" key="3">
    <source>
        <dbReference type="Proteomes" id="UP000190641"/>
    </source>
</evidence>
<evidence type="ECO:0000313" key="2">
    <source>
        <dbReference type="EMBL" id="OOR71965.1"/>
    </source>
</evidence>
<reference evidence="2 3" key="1">
    <citation type="submission" date="2017-01" db="EMBL/GenBank/DDBJ databases">
        <title>Bacillus cereus isolates.</title>
        <authorList>
            <person name="Beno S.M."/>
        </authorList>
    </citation>
    <scope>NUCLEOTIDE SEQUENCE [LARGE SCALE GENOMIC DNA]</scope>
    <source>
        <strain evidence="2 3">FSL K6-1030</strain>
    </source>
</reference>
<dbReference type="Pfam" id="PF23491">
    <property type="entry name" value="bPH_8"/>
    <property type="match status" value="1"/>
</dbReference>
<protein>
    <recommendedName>
        <fullName evidence="1">Sublancin immunity protein SunI-like PH domain-containing protein</fullName>
    </recommendedName>
</protein>
<comment type="caution">
    <text evidence="2">The sequence shown here is derived from an EMBL/GenBank/DDBJ whole genome shotgun (WGS) entry which is preliminary data.</text>
</comment>
<dbReference type="RefSeq" id="WP_078187484.1">
    <property type="nucleotide sequence ID" value="NZ_MUAU01000152.1"/>
</dbReference>